<proteinExistence type="predicted"/>
<dbReference type="Proteomes" id="UP000234240">
    <property type="component" value="Unassembled WGS sequence"/>
</dbReference>
<evidence type="ECO:0008006" key="3">
    <source>
        <dbReference type="Google" id="ProtNLM"/>
    </source>
</evidence>
<evidence type="ECO:0000313" key="1">
    <source>
        <dbReference type="EMBL" id="PLR37995.1"/>
    </source>
</evidence>
<keyword evidence="2" id="KW-1185">Reference proteome</keyword>
<sequence>MMLAYMWLKDENGQRIAGSVNEEDKKGSCEIVGLDHEMGMSTDYDVAPPVLTRRRGPMRIEKPLDSASPLLQKAICTGQLLQEVKIMVYPNQKAQQENRRFSLTLSGVQIVSISLNMGPRSDTETPPYSITETLDMRYDAVIWADDQGQVIYHDPGDAA</sequence>
<dbReference type="NCBIfam" id="TIGR03344">
    <property type="entry name" value="VI_effect_Hcp1"/>
    <property type="match status" value="1"/>
</dbReference>
<dbReference type="OrthoDB" id="5674026at2"/>
<gene>
    <name evidence="1" type="ORF">CYR55_09805</name>
</gene>
<dbReference type="SUPFAM" id="SSF141452">
    <property type="entry name" value="Hcp1-like"/>
    <property type="match status" value="1"/>
</dbReference>
<organism evidence="1 2">
    <name type="scientific">Chimaeribacter californicus</name>
    <dbReference type="NCBI Taxonomy" id="2060067"/>
    <lineage>
        <taxon>Bacteria</taxon>
        <taxon>Pseudomonadati</taxon>
        <taxon>Pseudomonadota</taxon>
        <taxon>Gammaproteobacteria</taxon>
        <taxon>Enterobacterales</taxon>
        <taxon>Yersiniaceae</taxon>
        <taxon>Chimaeribacter</taxon>
    </lineage>
</organism>
<comment type="caution">
    <text evidence="1">The sequence shown here is derived from an EMBL/GenBank/DDBJ whole genome shotgun (WGS) entry which is preliminary data.</text>
</comment>
<accession>A0A2N5E8J9</accession>
<dbReference type="Gene3D" id="2.30.110.20">
    <property type="entry name" value="Hcp1-like"/>
    <property type="match status" value="1"/>
</dbReference>
<name>A0A2N5E8J9_9GAMM</name>
<protein>
    <recommendedName>
        <fullName evidence="3">Type VI secretion system tube protein Hcp</fullName>
    </recommendedName>
</protein>
<reference evidence="1 2" key="1">
    <citation type="submission" date="2017-12" db="EMBL/GenBank/DDBJ databases">
        <title>Characterization of six clinical isolates of Enterochimera gen. nov., a novel genus of the Yersiniaciae family and the three species Enterochimera arupensis sp. nov., Enterochimera coloradensis sp. nov, and Enterochimera californica sp. nov.</title>
        <authorList>
            <person name="Rossi A."/>
            <person name="Fisher M."/>
        </authorList>
    </citation>
    <scope>NUCLEOTIDE SEQUENCE [LARGE SCALE GENOMIC DNA]</scope>
    <source>
        <strain evidence="2">2015-Iso6</strain>
    </source>
</reference>
<dbReference type="EMBL" id="PJZF01000006">
    <property type="protein sequence ID" value="PLR37995.1"/>
    <property type="molecule type" value="Genomic_DNA"/>
</dbReference>
<dbReference type="InterPro" id="IPR036624">
    <property type="entry name" value="Hcp1-lik_sf"/>
</dbReference>
<dbReference type="InterPro" id="IPR008514">
    <property type="entry name" value="T6SS_Hcp"/>
</dbReference>
<dbReference type="Pfam" id="PF05638">
    <property type="entry name" value="T6SS_HCP"/>
    <property type="match status" value="1"/>
</dbReference>
<evidence type="ECO:0000313" key="2">
    <source>
        <dbReference type="Proteomes" id="UP000234240"/>
    </source>
</evidence>
<dbReference type="RefSeq" id="WP_101815952.1">
    <property type="nucleotide sequence ID" value="NZ_PJZF01000006.1"/>
</dbReference>
<dbReference type="AlphaFoldDB" id="A0A2N5E8J9"/>